<evidence type="ECO:0000313" key="9">
    <source>
        <dbReference type="Proteomes" id="UP000317557"/>
    </source>
</evidence>
<proteinExistence type="predicted"/>
<evidence type="ECO:0000313" key="8">
    <source>
        <dbReference type="EMBL" id="SMO66589.1"/>
    </source>
</evidence>
<dbReference type="GO" id="GO:0046872">
    <property type="term" value="F:metal ion binding"/>
    <property type="evidence" value="ECO:0007669"/>
    <property type="project" value="UniProtKB-KW"/>
</dbReference>
<dbReference type="Gene3D" id="3.30.2010.10">
    <property type="entry name" value="Metalloproteases ('zincins'), catalytic domain"/>
    <property type="match status" value="1"/>
</dbReference>
<dbReference type="EMBL" id="FXTP01000007">
    <property type="protein sequence ID" value="SMO66589.1"/>
    <property type="molecule type" value="Genomic_DNA"/>
</dbReference>
<evidence type="ECO:0000256" key="2">
    <source>
        <dbReference type="ARBA" id="ARBA00022670"/>
    </source>
</evidence>
<sequence>MKLRSRYVSFVLLIAVLINSCVSLEVNPVSGNKRAFGYSWEEEEKIGAQSDKEITAQYGVYENEELSNYVSALGQEMLEVSHLRREDTPKKFRETEFTFRVLDSPVVNAFALPGGYVYVTRGLLAHLNNEAQLAVVIGHEIGHVAARHASQRAVEQQVGQLAVIGGAVLGESLGYDGQSILQLSSQTAQLMFLKYGRDDERESDALGVEYAAMQNYEAAEGADFFTSLERISEQQGGGIPTLLSSHPDPGEREQTIPQLAEKWREKGYEQTIEDKDEYLNMIEGIMYGQNPREGFERDGTFYHPELAFQFPVPAGFQVINQPSAVILVNEAQDVITQFAIDSENSSPESSVQQFLAQEGITVMEEGSSDINNLNAYQAVASASGQNGNELQLLISAISYDGNIYRFLSYTTASQFEEYNDAFLEIAGGFDSLHDESILNVQPVRLQIRAANRTAAFSSFIPNNLPMNITAEDIAIINQVHMDDTIEEGTRIKIPVQ</sequence>
<accession>A0A521D4J1</accession>
<evidence type="ECO:0000256" key="4">
    <source>
        <dbReference type="ARBA" id="ARBA00022801"/>
    </source>
</evidence>
<keyword evidence="4" id="KW-0378">Hydrolase</keyword>
<keyword evidence="3" id="KW-0479">Metal-binding</keyword>
<dbReference type="RefSeq" id="WP_142454347.1">
    <property type="nucleotide sequence ID" value="NZ_FXTP01000007.1"/>
</dbReference>
<feature type="domain" description="Peptidase M48" evidence="7">
    <location>
        <begin position="91"/>
        <end position="256"/>
    </location>
</feature>
<dbReference type="PANTHER" id="PTHR22726">
    <property type="entry name" value="METALLOENDOPEPTIDASE OMA1"/>
    <property type="match status" value="1"/>
</dbReference>
<dbReference type="GO" id="GO:0004222">
    <property type="term" value="F:metalloendopeptidase activity"/>
    <property type="evidence" value="ECO:0007669"/>
    <property type="project" value="InterPro"/>
</dbReference>
<evidence type="ECO:0000256" key="3">
    <source>
        <dbReference type="ARBA" id="ARBA00022723"/>
    </source>
</evidence>
<dbReference type="InterPro" id="IPR001915">
    <property type="entry name" value="Peptidase_M48"/>
</dbReference>
<evidence type="ECO:0000256" key="5">
    <source>
        <dbReference type="ARBA" id="ARBA00022833"/>
    </source>
</evidence>
<gene>
    <name evidence="8" type="ORF">SAMN06265219_107103</name>
</gene>
<comment type="cofactor">
    <cofactor evidence="1">
        <name>Zn(2+)</name>
        <dbReference type="ChEBI" id="CHEBI:29105"/>
    </cofactor>
</comment>
<evidence type="ECO:0000256" key="6">
    <source>
        <dbReference type="ARBA" id="ARBA00023049"/>
    </source>
</evidence>
<dbReference type="GO" id="GO:0051603">
    <property type="term" value="P:proteolysis involved in protein catabolic process"/>
    <property type="evidence" value="ECO:0007669"/>
    <property type="project" value="TreeGrafter"/>
</dbReference>
<name>A0A521D4J1_9BACT</name>
<evidence type="ECO:0000259" key="7">
    <source>
        <dbReference type="Pfam" id="PF01435"/>
    </source>
</evidence>
<dbReference type="InterPro" id="IPR051156">
    <property type="entry name" value="Mito/Outer_Membr_Metalloprot"/>
</dbReference>
<dbReference type="PANTHER" id="PTHR22726:SF1">
    <property type="entry name" value="METALLOENDOPEPTIDASE OMA1, MITOCHONDRIAL"/>
    <property type="match status" value="1"/>
</dbReference>
<keyword evidence="5" id="KW-0862">Zinc</keyword>
<organism evidence="8 9">
    <name type="scientific">Gracilimonas mengyeensis</name>
    <dbReference type="NCBI Taxonomy" id="1302730"/>
    <lineage>
        <taxon>Bacteria</taxon>
        <taxon>Pseudomonadati</taxon>
        <taxon>Balneolota</taxon>
        <taxon>Balneolia</taxon>
        <taxon>Balneolales</taxon>
        <taxon>Balneolaceae</taxon>
        <taxon>Gracilimonas</taxon>
    </lineage>
</organism>
<keyword evidence="2 8" id="KW-0645">Protease</keyword>
<protein>
    <submittedName>
        <fullName evidence="8">Zn-dependent protease</fullName>
    </submittedName>
</protein>
<dbReference type="Gene3D" id="3.40.1000.10">
    <property type="entry name" value="Mog1/PsbP, alpha/beta/alpha sandwich"/>
    <property type="match status" value="1"/>
</dbReference>
<dbReference type="Pfam" id="PF01435">
    <property type="entry name" value="Peptidase_M48"/>
    <property type="match status" value="1"/>
</dbReference>
<reference evidence="8 9" key="1">
    <citation type="submission" date="2017-05" db="EMBL/GenBank/DDBJ databases">
        <authorList>
            <person name="Varghese N."/>
            <person name="Submissions S."/>
        </authorList>
    </citation>
    <scope>NUCLEOTIDE SEQUENCE [LARGE SCALE GENOMIC DNA]</scope>
    <source>
        <strain evidence="8 9">DSM 21985</strain>
    </source>
</reference>
<dbReference type="OrthoDB" id="9810445at2"/>
<keyword evidence="9" id="KW-1185">Reference proteome</keyword>
<dbReference type="GO" id="GO:0016020">
    <property type="term" value="C:membrane"/>
    <property type="evidence" value="ECO:0007669"/>
    <property type="project" value="TreeGrafter"/>
</dbReference>
<dbReference type="AlphaFoldDB" id="A0A521D4J1"/>
<keyword evidence="6" id="KW-0482">Metalloprotease</keyword>
<evidence type="ECO:0000256" key="1">
    <source>
        <dbReference type="ARBA" id="ARBA00001947"/>
    </source>
</evidence>
<dbReference type="Proteomes" id="UP000317557">
    <property type="component" value="Unassembled WGS sequence"/>
</dbReference>